<evidence type="ECO:0000259" key="11">
    <source>
        <dbReference type="Pfam" id="PF00408"/>
    </source>
</evidence>
<evidence type="ECO:0000256" key="3">
    <source>
        <dbReference type="ARBA" id="ARBA00004699"/>
    </source>
</evidence>
<keyword evidence="9" id="KW-0413">Isomerase</keyword>
<dbReference type="InterPro" id="IPR005843">
    <property type="entry name" value="A-D-PHexomutase_C"/>
</dbReference>
<accession>A0A1M5IWH0</accession>
<evidence type="ECO:0000259" key="14">
    <source>
        <dbReference type="Pfam" id="PF02880"/>
    </source>
</evidence>
<dbReference type="Pfam" id="PF02878">
    <property type="entry name" value="PGM_PMM_I"/>
    <property type="match status" value="1"/>
</dbReference>
<evidence type="ECO:0000256" key="4">
    <source>
        <dbReference type="ARBA" id="ARBA00010231"/>
    </source>
</evidence>
<proteinExistence type="inferred from homology"/>
<dbReference type="GO" id="GO:0005975">
    <property type="term" value="P:carbohydrate metabolic process"/>
    <property type="evidence" value="ECO:0007669"/>
    <property type="project" value="InterPro"/>
</dbReference>
<keyword evidence="6" id="KW-0597">Phosphoprotein</keyword>
<gene>
    <name evidence="15" type="ORF">SAMN05216361_1838</name>
</gene>
<dbReference type="InterPro" id="IPR016055">
    <property type="entry name" value="A-D-PHexomutase_a/b/a-I/II/III"/>
</dbReference>
<evidence type="ECO:0000313" key="16">
    <source>
        <dbReference type="Proteomes" id="UP000184520"/>
    </source>
</evidence>
<evidence type="ECO:0000256" key="7">
    <source>
        <dbReference type="ARBA" id="ARBA00022723"/>
    </source>
</evidence>
<dbReference type="Gene3D" id="3.40.120.10">
    <property type="entry name" value="Alpha-D-Glucose-1,6-Bisphosphate, subunit A, domain 3"/>
    <property type="match status" value="3"/>
</dbReference>
<evidence type="ECO:0000256" key="1">
    <source>
        <dbReference type="ARBA" id="ARBA00000586"/>
    </source>
</evidence>
<dbReference type="InterPro" id="IPR016066">
    <property type="entry name" value="A-D-PHexomutase_CS"/>
</dbReference>
<evidence type="ECO:0000256" key="10">
    <source>
        <dbReference type="RuleBase" id="RU004326"/>
    </source>
</evidence>
<keyword evidence="8 10" id="KW-0460">Magnesium</keyword>
<organism evidence="15 16">
    <name type="scientific">Marisediminitalea aggregata</name>
    <dbReference type="NCBI Taxonomy" id="634436"/>
    <lineage>
        <taxon>Bacteria</taxon>
        <taxon>Pseudomonadati</taxon>
        <taxon>Pseudomonadota</taxon>
        <taxon>Gammaproteobacteria</taxon>
        <taxon>Alteromonadales</taxon>
        <taxon>Alteromonadaceae</taxon>
        <taxon>Marisediminitalea</taxon>
    </lineage>
</organism>
<dbReference type="PRINTS" id="PR00509">
    <property type="entry name" value="PGMPMM"/>
</dbReference>
<dbReference type="STRING" id="634436.SAMN05216361_1838"/>
<comment type="similarity">
    <text evidence="4 10">Belongs to the phosphohexose mutase family.</text>
</comment>
<comment type="cofactor">
    <cofactor evidence="2">
        <name>Mg(2+)</name>
        <dbReference type="ChEBI" id="CHEBI:18420"/>
    </cofactor>
</comment>
<evidence type="ECO:0000259" key="13">
    <source>
        <dbReference type="Pfam" id="PF02879"/>
    </source>
</evidence>
<dbReference type="SUPFAM" id="SSF55957">
    <property type="entry name" value="Phosphoglucomutase, C-terminal domain"/>
    <property type="match status" value="1"/>
</dbReference>
<dbReference type="InterPro" id="IPR036900">
    <property type="entry name" value="A-D-PHexomutase_C_sf"/>
</dbReference>
<feature type="domain" description="Alpha-D-phosphohexomutase alpha/beta/alpha" evidence="14">
    <location>
        <begin position="292"/>
        <end position="400"/>
    </location>
</feature>
<dbReference type="CDD" id="cd03089">
    <property type="entry name" value="PMM_PGM"/>
    <property type="match status" value="1"/>
</dbReference>
<evidence type="ECO:0000259" key="12">
    <source>
        <dbReference type="Pfam" id="PF02878"/>
    </source>
</evidence>
<dbReference type="OrthoDB" id="9803322at2"/>
<evidence type="ECO:0000256" key="9">
    <source>
        <dbReference type="ARBA" id="ARBA00023235"/>
    </source>
</evidence>
<dbReference type="Pfam" id="PF02880">
    <property type="entry name" value="PGM_PMM_III"/>
    <property type="match status" value="1"/>
</dbReference>
<evidence type="ECO:0000256" key="5">
    <source>
        <dbReference type="ARBA" id="ARBA00012730"/>
    </source>
</evidence>
<reference evidence="16" key="1">
    <citation type="submission" date="2016-11" db="EMBL/GenBank/DDBJ databases">
        <authorList>
            <person name="Varghese N."/>
            <person name="Submissions S."/>
        </authorList>
    </citation>
    <scope>NUCLEOTIDE SEQUENCE [LARGE SCALE GENOMIC DNA]</scope>
    <source>
        <strain evidence="16">CGMCC 1.8995</strain>
    </source>
</reference>
<dbReference type="Gene3D" id="3.30.310.50">
    <property type="entry name" value="Alpha-D-phosphohexomutase, C-terminal domain"/>
    <property type="match status" value="1"/>
</dbReference>
<dbReference type="Pfam" id="PF02879">
    <property type="entry name" value="PGM_PMM_II"/>
    <property type="match status" value="1"/>
</dbReference>
<feature type="domain" description="Alpha-D-phosphohexomutase alpha/beta/alpha" evidence="13">
    <location>
        <begin position="182"/>
        <end position="287"/>
    </location>
</feature>
<evidence type="ECO:0000256" key="6">
    <source>
        <dbReference type="ARBA" id="ARBA00022553"/>
    </source>
</evidence>
<comment type="catalytic activity">
    <reaction evidence="1">
        <text>alpha-D-mannose 1-phosphate = D-mannose 6-phosphate</text>
        <dbReference type="Rhea" id="RHEA:11140"/>
        <dbReference type="ChEBI" id="CHEBI:58409"/>
        <dbReference type="ChEBI" id="CHEBI:58735"/>
        <dbReference type="EC" id="5.4.2.8"/>
    </reaction>
</comment>
<dbReference type="PROSITE" id="PS00710">
    <property type="entry name" value="PGM_PMM"/>
    <property type="match status" value="1"/>
</dbReference>
<dbReference type="EMBL" id="FQWD01000003">
    <property type="protein sequence ID" value="SHG32654.1"/>
    <property type="molecule type" value="Genomic_DNA"/>
</dbReference>
<dbReference type="RefSeq" id="WP_073321342.1">
    <property type="nucleotide sequence ID" value="NZ_FQWD01000003.1"/>
</dbReference>
<dbReference type="InterPro" id="IPR005844">
    <property type="entry name" value="A-D-PHexomutase_a/b/a-I"/>
</dbReference>
<dbReference type="PANTHER" id="PTHR43771">
    <property type="entry name" value="PHOSPHOMANNOMUTASE"/>
    <property type="match status" value="1"/>
</dbReference>
<comment type="pathway">
    <text evidence="3">Nucleotide-sugar biosynthesis; GDP-alpha-D-mannose biosynthesis; alpha-D-mannose 1-phosphate from D-fructose 6-phosphate: step 2/2.</text>
</comment>
<dbReference type="GO" id="GO:0004615">
    <property type="term" value="F:phosphomannomutase activity"/>
    <property type="evidence" value="ECO:0007669"/>
    <property type="project" value="UniProtKB-EC"/>
</dbReference>
<feature type="domain" description="Alpha-D-phosphohexomutase C-terminal" evidence="11">
    <location>
        <begin position="407"/>
        <end position="468"/>
    </location>
</feature>
<name>A0A1M5IWH0_9ALTE</name>
<feature type="domain" description="Alpha-D-phosphohexomutase alpha/beta/alpha" evidence="12">
    <location>
        <begin position="8"/>
        <end position="134"/>
    </location>
</feature>
<evidence type="ECO:0000256" key="2">
    <source>
        <dbReference type="ARBA" id="ARBA00001946"/>
    </source>
</evidence>
<dbReference type="PANTHER" id="PTHR43771:SF1">
    <property type="entry name" value="PHOSPHOMANNOMUTASE"/>
    <property type="match status" value="1"/>
</dbReference>
<dbReference type="InterPro" id="IPR005845">
    <property type="entry name" value="A-D-PHexomutase_a/b/a-II"/>
</dbReference>
<protein>
    <recommendedName>
        <fullName evidence="5">phosphomannomutase</fullName>
        <ecNumber evidence="5">5.4.2.8</ecNumber>
    </recommendedName>
</protein>
<keyword evidence="7 10" id="KW-0479">Metal-binding</keyword>
<dbReference type="InterPro" id="IPR005846">
    <property type="entry name" value="A-D-PHexomutase_a/b/a-III"/>
</dbReference>
<dbReference type="Pfam" id="PF00408">
    <property type="entry name" value="PGM_PMM_IV"/>
    <property type="match status" value="1"/>
</dbReference>
<dbReference type="AlphaFoldDB" id="A0A1M5IWH0"/>
<keyword evidence="16" id="KW-1185">Reference proteome</keyword>
<evidence type="ECO:0000256" key="8">
    <source>
        <dbReference type="ARBA" id="ARBA00022842"/>
    </source>
</evidence>
<dbReference type="SUPFAM" id="SSF53738">
    <property type="entry name" value="Phosphoglucomutase, first 3 domains"/>
    <property type="match status" value="3"/>
</dbReference>
<evidence type="ECO:0000313" key="15">
    <source>
        <dbReference type="EMBL" id="SHG32654.1"/>
    </source>
</evidence>
<dbReference type="InterPro" id="IPR005841">
    <property type="entry name" value="Alpha-D-phosphohexomutase_SF"/>
</dbReference>
<dbReference type="GO" id="GO:0000287">
    <property type="term" value="F:magnesium ion binding"/>
    <property type="evidence" value="ECO:0007669"/>
    <property type="project" value="InterPro"/>
</dbReference>
<dbReference type="Proteomes" id="UP000184520">
    <property type="component" value="Unassembled WGS sequence"/>
</dbReference>
<sequence length="486" mass="53180">MSTPITCFKAYDIRGELNSQLNEEVAYRIGFAFAEELSAKTVVVGGDVRLTSHPLKLALSAGLIDGGATVTDIGMAGTEEIYFATKHLGVDGGIEVTASHNPINYNGMKLVKAGSVPISGDTGLNAIKERAEQLDDAYVADRLEFYAKSAKIDADAFYAGKAHIATDILAESGQYHRHANMDAYASHILSYVDINNFTPLKIVTNAGNGAAGAALDALEKRLLEKDVPIEFVKVHHNPDGTFPNGIPNPLLPENRADTANAVIEHGADFGIAWDGDFDRCFLFDADGNFIEGYYIVGLLAQAFLDKDSDNKIIYDPRVYWNTEDIIENAGGTAIKCKTGHAFIKERMRKEDAIYGGEMSAHHYFRDFAYCDSGMIPWLLVAELLCTKQKSLASLVEERIAAFPSSGEINSKLQDADAALQRVLDKYQPLAEVIDETDGIGLEFGTWRFNLRKSNTEPVIRLNVESKGDIPLMEAKTEELLALIRAE</sequence>
<dbReference type="EC" id="5.4.2.8" evidence="5"/>